<evidence type="ECO:0000313" key="4">
    <source>
        <dbReference type="Proteomes" id="UP000319210"/>
    </source>
</evidence>
<dbReference type="InterPro" id="IPR016181">
    <property type="entry name" value="Acyl_CoA_acyltransferase"/>
</dbReference>
<accession>A0A4Y3QV55</accession>
<dbReference type="InterPro" id="IPR000182">
    <property type="entry name" value="GNAT_dom"/>
</dbReference>
<protein>
    <recommendedName>
        <fullName evidence="2">N-acetyltransferase domain-containing protein</fullName>
    </recommendedName>
</protein>
<feature type="region of interest" description="Disordered" evidence="1">
    <location>
        <begin position="47"/>
        <end position="80"/>
    </location>
</feature>
<feature type="compositionally biased region" description="Acidic residues" evidence="1">
    <location>
        <begin position="52"/>
        <end position="63"/>
    </location>
</feature>
<dbReference type="CDD" id="cd04301">
    <property type="entry name" value="NAT_SF"/>
    <property type="match status" value="1"/>
</dbReference>
<gene>
    <name evidence="3" type="ORF">SCA03_10540</name>
</gene>
<dbReference type="EMBL" id="BJMM01000003">
    <property type="protein sequence ID" value="GEB48503.1"/>
    <property type="molecule type" value="Genomic_DNA"/>
</dbReference>
<organism evidence="3 4">
    <name type="scientific">Streptomyces cacaoi</name>
    <dbReference type="NCBI Taxonomy" id="1898"/>
    <lineage>
        <taxon>Bacteria</taxon>
        <taxon>Bacillati</taxon>
        <taxon>Actinomycetota</taxon>
        <taxon>Actinomycetes</taxon>
        <taxon>Kitasatosporales</taxon>
        <taxon>Streptomycetaceae</taxon>
        <taxon>Streptomyces</taxon>
    </lineage>
</organism>
<feature type="domain" description="N-acetyltransferase" evidence="2">
    <location>
        <begin position="18"/>
        <end position="178"/>
    </location>
</feature>
<dbReference type="SUPFAM" id="SSF55729">
    <property type="entry name" value="Acyl-CoA N-acyltransferases (Nat)"/>
    <property type="match status" value="1"/>
</dbReference>
<dbReference type="Gene3D" id="3.40.630.30">
    <property type="match status" value="1"/>
</dbReference>
<dbReference type="PROSITE" id="PS51186">
    <property type="entry name" value="GNAT"/>
    <property type="match status" value="1"/>
</dbReference>
<evidence type="ECO:0000256" key="1">
    <source>
        <dbReference type="SAM" id="MobiDB-lite"/>
    </source>
</evidence>
<evidence type="ECO:0000259" key="2">
    <source>
        <dbReference type="PROSITE" id="PS51186"/>
    </source>
</evidence>
<dbReference type="GO" id="GO:0016747">
    <property type="term" value="F:acyltransferase activity, transferring groups other than amino-acyl groups"/>
    <property type="evidence" value="ECO:0007669"/>
    <property type="project" value="InterPro"/>
</dbReference>
<dbReference type="AlphaFoldDB" id="A0A4Y3QV55"/>
<dbReference type="RefSeq" id="WP_230988486.1">
    <property type="nucleotide sequence ID" value="NZ_BJMM01000003.1"/>
</dbReference>
<comment type="caution">
    <text evidence="3">The sequence shown here is derived from an EMBL/GenBank/DDBJ whole genome shotgun (WGS) entry which is preliminary data.</text>
</comment>
<dbReference type="Pfam" id="PF00583">
    <property type="entry name" value="Acetyltransf_1"/>
    <property type="match status" value="1"/>
</dbReference>
<dbReference type="Proteomes" id="UP000319210">
    <property type="component" value="Unassembled WGS sequence"/>
</dbReference>
<reference evidence="3 4" key="1">
    <citation type="submission" date="2019-06" db="EMBL/GenBank/DDBJ databases">
        <title>Whole genome shotgun sequence of Streptomyces cacaoi subsp. cacaoi NBRC 12748.</title>
        <authorList>
            <person name="Hosoyama A."/>
            <person name="Uohara A."/>
            <person name="Ohji S."/>
            <person name="Ichikawa N."/>
        </authorList>
    </citation>
    <scope>NUCLEOTIDE SEQUENCE [LARGE SCALE GENOMIC DNA]</scope>
    <source>
        <strain evidence="3 4">NBRC 12748</strain>
    </source>
</reference>
<proteinExistence type="predicted"/>
<keyword evidence="4" id="KW-1185">Reference proteome</keyword>
<name>A0A4Y3QV55_STRCI</name>
<sequence length="178" mass="19180">MKTTDVGPADPRLPALFPVLRQLRPHLTPELFRSVYEEGHAQGLRFTGVFDDGTDDDATDDDATGGHGAHDRADGGAGDAAGGRTGAACLGVAGWRLLVNTNMLRTLHVEDLVTTSAARSRGVGRALLGHLEQRARDLDCRALTLDSGTQRTGAHRFYHREQMGIAAFHFVKRLDGPE</sequence>
<evidence type="ECO:0000313" key="3">
    <source>
        <dbReference type="EMBL" id="GEB48503.1"/>
    </source>
</evidence>